<keyword evidence="1" id="KW-1133">Transmembrane helix</keyword>
<dbReference type="PROSITE" id="PS00455">
    <property type="entry name" value="AMP_BINDING"/>
    <property type="match status" value="1"/>
</dbReference>
<dbReference type="Gene3D" id="3.40.50.12780">
    <property type="entry name" value="N-terminal domain of ligase-like"/>
    <property type="match status" value="1"/>
</dbReference>
<dbReference type="InterPro" id="IPR020845">
    <property type="entry name" value="AMP-binding_CS"/>
</dbReference>
<dbReference type="PANTHER" id="PTHR43767:SF1">
    <property type="entry name" value="NONRIBOSOMAL PEPTIDE SYNTHASE PES1 (EUROFUNG)-RELATED"/>
    <property type="match status" value="1"/>
</dbReference>
<keyword evidence="3" id="KW-0436">Ligase</keyword>
<keyword evidence="1" id="KW-0812">Transmembrane</keyword>
<accession>A0A3B0UQF7</accession>
<evidence type="ECO:0000259" key="2">
    <source>
        <dbReference type="Pfam" id="PF00501"/>
    </source>
</evidence>
<name>A0A3B0UQF7_9ZZZZ</name>
<evidence type="ECO:0000313" key="3">
    <source>
        <dbReference type="EMBL" id="VAW33351.1"/>
    </source>
</evidence>
<keyword evidence="1" id="KW-0472">Membrane</keyword>
<gene>
    <name evidence="3" type="ORF">MNBD_DELTA03-1394</name>
</gene>
<dbReference type="AlphaFoldDB" id="A0A3B0UQF7"/>
<dbReference type="InterPro" id="IPR000873">
    <property type="entry name" value="AMP-dep_synth/lig_dom"/>
</dbReference>
<evidence type="ECO:0000256" key="1">
    <source>
        <dbReference type="SAM" id="Phobius"/>
    </source>
</evidence>
<dbReference type="NCBIfam" id="NF006754">
    <property type="entry name" value="PRK09274.1"/>
    <property type="match status" value="1"/>
</dbReference>
<dbReference type="Pfam" id="PF00501">
    <property type="entry name" value="AMP-binding"/>
    <property type="match status" value="1"/>
</dbReference>
<dbReference type="GO" id="GO:0016874">
    <property type="term" value="F:ligase activity"/>
    <property type="evidence" value="ECO:0007669"/>
    <property type="project" value="UniProtKB-KW"/>
</dbReference>
<dbReference type="PANTHER" id="PTHR43767">
    <property type="entry name" value="LONG-CHAIN-FATTY-ACID--COA LIGASE"/>
    <property type="match status" value="1"/>
</dbReference>
<organism evidence="3">
    <name type="scientific">hydrothermal vent metagenome</name>
    <dbReference type="NCBI Taxonomy" id="652676"/>
    <lineage>
        <taxon>unclassified sequences</taxon>
        <taxon>metagenomes</taxon>
        <taxon>ecological metagenomes</taxon>
    </lineage>
</organism>
<dbReference type="EMBL" id="UOEX01000031">
    <property type="protein sequence ID" value="VAW33351.1"/>
    <property type="molecule type" value="Genomic_DNA"/>
</dbReference>
<dbReference type="SUPFAM" id="SSF56801">
    <property type="entry name" value="Acetyl-CoA synthetase-like"/>
    <property type="match status" value="1"/>
</dbReference>
<proteinExistence type="predicted"/>
<protein>
    <submittedName>
        <fullName evidence="3">AMP-dependent synthetase/ligase in alkane synthesis cluster</fullName>
    </submittedName>
</protein>
<dbReference type="InterPro" id="IPR042099">
    <property type="entry name" value="ANL_N_sf"/>
</dbReference>
<reference evidence="3" key="1">
    <citation type="submission" date="2018-06" db="EMBL/GenBank/DDBJ databases">
        <authorList>
            <person name="Zhirakovskaya E."/>
        </authorList>
    </citation>
    <scope>NUCLEOTIDE SEQUENCE</scope>
</reference>
<feature type="domain" description="AMP-dependent synthetase/ligase" evidence="2">
    <location>
        <begin position="12"/>
        <end position="393"/>
    </location>
</feature>
<sequence>MPQADCNIAQALRRAAAARPADTALIAPGPRGGKSWTFAELDNNTGFYLDFLKRQGIRRGDRVMLMVRPSMAFIGLTFALFALGAVVILIDPGMGYKNLLRCIGSVAPEVFIGIPRAHIFKRLFPGPFRRVRCNICVGRGLGLLGRQLPSPDQARYDYTVVPTRAADQAAIIFTTGSTGPPKGVVYEHRVFKAQLARIRKYYGIQPADIDQPAFPLFALFSIALGACAVIPALDPSRPARVRPDKFIKTILEHKVTYSFGSPAIWRVIADFCAANNIKLLSLKKILMAGAPVSGELIERMLAALPADGDIHIPYGATEALPIISISGREVVSQTWPLTKQGRGVCVGRPLPDTEVRIMRVTAGPVSDLSGLLLPRGEVGEIIVKGEVVTRSYFNNAAETTLAKIRTADGLWHRMGDTGYFDEQGRLWFCGRKAHRVISGGTIYYPICCEAVFNQHPEVYRSALVGVGEAGRQRPVIIVEPRGRVDKLKLFAELRPLALAHEHTREIKDFLIHPSFPVDIRHNAKIFREKLALWAEDMI</sequence>
<feature type="transmembrane region" description="Helical" evidence="1">
    <location>
        <begin position="71"/>
        <end position="90"/>
    </location>
</feature>
<dbReference type="InterPro" id="IPR050237">
    <property type="entry name" value="ATP-dep_AMP-bd_enzyme"/>
</dbReference>